<accession>A0A9X4DGR7</accession>
<organism evidence="2 3">
    <name type="scientific">Pseudomonas asiatica</name>
    <dbReference type="NCBI Taxonomy" id="2219225"/>
    <lineage>
        <taxon>Bacteria</taxon>
        <taxon>Pseudomonadati</taxon>
        <taxon>Pseudomonadota</taxon>
        <taxon>Gammaproteobacteria</taxon>
        <taxon>Pseudomonadales</taxon>
        <taxon>Pseudomonadaceae</taxon>
        <taxon>Pseudomonas</taxon>
    </lineage>
</organism>
<evidence type="ECO:0000313" key="3">
    <source>
        <dbReference type="Proteomes" id="UP001150728"/>
    </source>
</evidence>
<evidence type="ECO:0000313" key="2">
    <source>
        <dbReference type="EMBL" id="MDD2114148.1"/>
    </source>
</evidence>
<dbReference type="Proteomes" id="UP001150728">
    <property type="component" value="Unassembled WGS sequence"/>
</dbReference>
<dbReference type="AlphaFoldDB" id="A0A9X4DGR7"/>
<dbReference type="InterPro" id="IPR010753">
    <property type="entry name" value="DUF1330"/>
</dbReference>
<feature type="domain" description="DUF1330" evidence="1">
    <location>
        <begin position="11"/>
        <end position="59"/>
    </location>
</feature>
<dbReference type="InterPro" id="IPR011008">
    <property type="entry name" value="Dimeric_a/b-barrel"/>
</dbReference>
<dbReference type="InterPro" id="IPR019825">
    <property type="entry name" value="Lectin_legB_Mn/Ca_BS"/>
</dbReference>
<proteinExistence type="predicted"/>
<dbReference type="PROSITE" id="PS00307">
    <property type="entry name" value="LECTIN_LEGUME_BETA"/>
    <property type="match status" value="1"/>
</dbReference>
<dbReference type="RefSeq" id="WP_249352849.1">
    <property type="nucleotide sequence ID" value="NZ_CP128558.1"/>
</dbReference>
<dbReference type="EMBL" id="JANIAM010000018">
    <property type="protein sequence ID" value="MDD2114148.1"/>
    <property type="molecule type" value="Genomic_DNA"/>
</dbReference>
<comment type="caution">
    <text evidence="2">The sequence shown here is derived from an EMBL/GenBank/DDBJ whole genome shotgun (WGS) entry which is preliminary data.</text>
</comment>
<dbReference type="Gene3D" id="3.30.70.100">
    <property type="match status" value="1"/>
</dbReference>
<sequence length="63" mass="6821">MSDHMGAAGALVESHTSARALAVEFDSYAQAKACYADPAYSEAKAMALRAYRRELIIVERDLG</sequence>
<evidence type="ECO:0000259" key="1">
    <source>
        <dbReference type="Pfam" id="PF07045"/>
    </source>
</evidence>
<dbReference type="SUPFAM" id="SSF54909">
    <property type="entry name" value="Dimeric alpha+beta barrel"/>
    <property type="match status" value="1"/>
</dbReference>
<dbReference type="Pfam" id="PF07045">
    <property type="entry name" value="DUF1330"/>
    <property type="match status" value="1"/>
</dbReference>
<protein>
    <submittedName>
        <fullName evidence="2">DUF1330 domain-containing protein</fullName>
    </submittedName>
</protein>
<gene>
    <name evidence="2" type="ORF">NP554_20415</name>
</gene>
<reference evidence="2" key="1">
    <citation type="submission" date="2022-07" db="EMBL/GenBank/DDBJ databases">
        <title>Multi-strain Analysis of Pseudomonas putida Reveals Metabolic and Genetic Diversity.</title>
        <authorList>
            <person name="Monk J.M."/>
        </authorList>
    </citation>
    <scope>NUCLEOTIDE SEQUENCE</scope>
    <source>
        <strain evidence="2">17633</strain>
    </source>
</reference>
<name>A0A9X4DGR7_9PSED</name>